<dbReference type="SMART" id="SM00091">
    <property type="entry name" value="PAS"/>
    <property type="match status" value="1"/>
</dbReference>
<dbReference type="SUPFAM" id="SSF46785">
    <property type="entry name" value="Winged helix' DNA-binding domain"/>
    <property type="match status" value="1"/>
</dbReference>
<dbReference type="STRING" id="1798480.A2851_01435"/>
<dbReference type="InterPro" id="IPR000014">
    <property type="entry name" value="PAS"/>
</dbReference>
<proteinExistence type="predicted"/>
<evidence type="ECO:0000313" key="3">
    <source>
        <dbReference type="EMBL" id="OGG53836.1"/>
    </source>
</evidence>
<dbReference type="Pfam" id="PF00989">
    <property type="entry name" value="PAS"/>
    <property type="match status" value="1"/>
</dbReference>
<dbReference type="SMART" id="SM00086">
    <property type="entry name" value="PAC"/>
    <property type="match status" value="1"/>
</dbReference>
<dbReference type="Gene3D" id="1.10.10.10">
    <property type="entry name" value="Winged helix-like DNA-binding domain superfamily/Winged helix DNA-binding domain"/>
    <property type="match status" value="1"/>
</dbReference>
<dbReference type="PROSITE" id="PS50112">
    <property type="entry name" value="PAS"/>
    <property type="match status" value="1"/>
</dbReference>
<dbReference type="PROSITE" id="PS50113">
    <property type="entry name" value="PAC"/>
    <property type="match status" value="1"/>
</dbReference>
<dbReference type="PANTHER" id="PTHR34293">
    <property type="entry name" value="HTH-TYPE TRANSCRIPTIONAL REGULATOR TRMBL2"/>
    <property type="match status" value="1"/>
</dbReference>
<dbReference type="CDD" id="cd00130">
    <property type="entry name" value="PAS"/>
    <property type="match status" value="1"/>
</dbReference>
<protein>
    <recommendedName>
        <fullName evidence="5">PAS domain-containing protein</fullName>
    </recommendedName>
</protein>
<feature type="domain" description="PAC" evidence="2">
    <location>
        <begin position="327"/>
        <end position="377"/>
    </location>
</feature>
<dbReference type="PANTHER" id="PTHR34293:SF1">
    <property type="entry name" value="HTH-TYPE TRANSCRIPTIONAL REGULATOR TRMBL2"/>
    <property type="match status" value="1"/>
</dbReference>
<dbReference type="InterPro" id="IPR051797">
    <property type="entry name" value="TrmB-like"/>
</dbReference>
<organism evidence="3 4">
    <name type="scientific">Candidatus Kaiserbacteria bacterium RIFCSPHIGHO2_01_FULL_53_29</name>
    <dbReference type="NCBI Taxonomy" id="1798480"/>
    <lineage>
        <taxon>Bacteria</taxon>
        <taxon>Candidatus Kaiseribacteriota</taxon>
    </lineage>
</organism>
<dbReference type="Gene3D" id="3.30.450.20">
    <property type="entry name" value="PAS domain"/>
    <property type="match status" value="1"/>
</dbReference>
<dbReference type="SUPFAM" id="SSF55785">
    <property type="entry name" value="PYP-like sensor domain (PAS domain)"/>
    <property type="match status" value="1"/>
</dbReference>
<evidence type="ECO:0000259" key="1">
    <source>
        <dbReference type="PROSITE" id="PS50112"/>
    </source>
</evidence>
<reference evidence="3 4" key="1">
    <citation type="journal article" date="2016" name="Nat. Commun.">
        <title>Thousands of microbial genomes shed light on interconnected biogeochemical processes in an aquifer system.</title>
        <authorList>
            <person name="Anantharaman K."/>
            <person name="Brown C.T."/>
            <person name="Hug L.A."/>
            <person name="Sharon I."/>
            <person name="Castelle C.J."/>
            <person name="Probst A.J."/>
            <person name="Thomas B.C."/>
            <person name="Singh A."/>
            <person name="Wilkins M.J."/>
            <person name="Karaoz U."/>
            <person name="Brodie E.L."/>
            <person name="Williams K.H."/>
            <person name="Hubbard S.S."/>
            <person name="Banfield J.F."/>
        </authorList>
    </citation>
    <scope>NUCLEOTIDE SEQUENCE [LARGE SCALE GENOMIC DNA]</scope>
</reference>
<dbReference type="AlphaFoldDB" id="A0A1F6CXC3"/>
<feature type="domain" description="PAS" evidence="1">
    <location>
        <begin position="253"/>
        <end position="299"/>
    </location>
</feature>
<dbReference type="InterPro" id="IPR013767">
    <property type="entry name" value="PAS_fold"/>
</dbReference>
<dbReference type="GO" id="GO:0006355">
    <property type="term" value="P:regulation of DNA-templated transcription"/>
    <property type="evidence" value="ECO:0007669"/>
    <property type="project" value="InterPro"/>
</dbReference>
<evidence type="ECO:0000259" key="2">
    <source>
        <dbReference type="PROSITE" id="PS50113"/>
    </source>
</evidence>
<evidence type="ECO:0000313" key="4">
    <source>
        <dbReference type="Proteomes" id="UP000176863"/>
    </source>
</evidence>
<evidence type="ECO:0008006" key="5">
    <source>
        <dbReference type="Google" id="ProtNLM"/>
    </source>
</evidence>
<dbReference type="NCBIfam" id="TIGR00229">
    <property type="entry name" value="sensory_box"/>
    <property type="match status" value="1"/>
</dbReference>
<gene>
    <name evidence="3" type="ORF">A2851_01435</name>
</gene>
<dbReference type="Proteomes" id="UP000176863">
    <property type="component" value="Unassembled WGS sequence"/>
</dbReference>
<dbReference type="InterPro" id="IPR036388">
    <property type="entry name" value="WH-like_DNA-bd_sf"/>
</dbReference>
<dbReference type="InterPro" id="IPR002831">
    <property type="entry name" value="Tscrpt_reg_TrmB_N"/>
</dbReference>
<dbReference type="InterPro" id="IPR000700">
    <property type="entry name" value="PAS-assoc_C"/>
</dbReference>
<sequence length="430" mass="49440">MMQVQKVIERLGYKANEAKVYIAALGLGESTVSDIASKVRLPRTSVQIIVDKLHKDGLMNFYKKRRFKYWIAENPNRLLQKLEERQEEMRAALPQLEKMRRVKQEKTRIRTFEGADEIRHIYDDMLETKQHASCILPLDEWTTLLGSSFLDDFTEKRVRRYLPMRLLSPWTATAEDAKSRDGQEMRETRFLHPDIPISSTLLIYGSKVAIASLNKRSPTAVLIEDTEVRDTNMTLFEEIWSRSAAEGEESSAGAGLFRVLADSSPQPLLIANEKVEIEYANEAWQKQFGYSIAEVHGKNPRMLQSGKTPREVYQKLWGALRAGKTFQSDEVIDKRKDGTFFNLLTTIFPVRQRGKLYYVQILDDITERKRVEDVKNKFVESTAHDIEPRLESIRGMVLKGGRKKVPSDIENKLIELQDIAKKLFGESPAA</sequence>
<name>A0A1F6CXC3_9BACT</name>
<dbReference type="Pfam" id="PF01978">
    <property type="entry name" value="TrmB"/>
    <property type="match status" value="1"/>
</dbReference>
<comment type="caution">
    <text evidence="3">The sequence shown here is derived from an EMBL/GenBank/DDBJ whole genome shotgun (WGS) entry which is preliminary data.</text>
</comment>
<dbReference type="InterPro" id="IPR001610">
    <property type="entry name" value="PAC"/>
</dbReference>
<accession>A0A1F6CXC3</accession>
<dbReference type="EMBL" id="MFKT01000008">
    <property type="protein sequence ID" value="OGG53836.1"/>
    <property type="molecule type" value="Genomic_DNA"/>
</dbReference>
<dbReference type="InterPro" id="IPR035965">
    <property type="entry name" value="PAS-like_dom_sf"/>
</dbReference>
<dbReference type="InterPro" id="IPR036390">
    <property type="entry name" value="WH_DNA-bd_sf"/>
</dbReference>